<dbReference type="PANTHER" id="PTHR31350:SF29">
    <property type="entry name" value="PROTEIN SIRB1 N-TERMINAL DOMAIN-CONTAINING PROTEIN"/>
    <property type="match status" value="1"/>
</dbReference>
<dbReference type="EMBL" id="HBIP01011974">
    <property type="protein sequence ID" value="CAE0491683.1"/>
    <property type="molecule type" value="Transcribed_RNA"/>
</dbReference>
<feature type="region of interest" description="Disordered" evidence="1">
    <location>
        <begin position="58"/>
        <end position="83"/>
    </location>
</feature>
<reference evidence="2" key="1">
    <citation type="submission" date="2021-01" db="EMBL/GenBank/DDBJ databases">
        <authorList>
            <person name="Corre E."/>
            <person name="Pelletier E."/>
            <person name="Niang G."/>
            <person name="Scheremetjew M."/>
            <person name="Finn R."/>
            <person name="Kale V."/>
            <person name="Holt S."/>
            <person name="Cochrane G."/>
            <person name="Meng A."/>
            <person name="Brown T."/>
            <person name="Cohen L."/>
        </authorList>
    </citation>
    <scope>NUCLEOTIDE SEQUENCE</scope>
    <source>
        <strain evidence="2">CCMP1320</strain>
    </source>
</reference>
<organism evidence="2">
    <name type="scientific">Dunaliella tertiolecta</name>
    <name type="common">Green alga</name>
    <dbReference type="NCBI Taxonomy" id="3047"/>
    <lineage>
        <taxon>Eukaryota</taxon>
        <taxon>Viridiplantae</taxon>
        <taxon>Chlorophyta</taxon>
        <taxon>core chlorophytes</taxon>
        <taxon>Chlorophyceae</taxon>
        <taxon>CS clade</taxon>
        <taxon>Chlamydomonadales</taxon>
        <taxon>Dunaliellaceae</taxon>
        <taxon>Dunaliella</taxon>
    </lineage>
</organism>
<accession>A0A7S3QSS1</accession>
<feature type="region of interest" description="Disordered" evidence="1">
    <location>
        <begin position="307"/>
        <end position="345"/>
    </location>
</feature>
<evidence type="ECO:0000313" key="2">
    <source>
        <dbReference type="EMBL" id="CAE0491683.1"/>
    </source>
</evidence>
<dbReference type="AlphaFoldDB" id="A0A7S3QSS1"/>
<protein>
    <recommendedName>
        <fullName evidence="3">Protein SirB1 N-terminal domain-containing protein</fullName>
    </recommendedName>
</protein>
<sequence>MLLHSHPSAMCGKSQSCSWGLQSYPPHSLCPKRANLPQAASTTRGLKEQRHTRPWLCAPASASHANDDSATERPPSGSRVINRPDIEADGRYARTDSSALHIYQARTSFARCIMGGEPNMRLAEAALQISAEDDAVATLSTVPFPVDSYLRRIDGIAQHVRANLGAQGLLPDGGAQPDPQKVLQVAERAIFAEPASRQDSHQEASSSGRGVVSLGFRTPPYGRTALPPGAIVDHPGVWEDSRDGYMHEALIRRRGHPSTLAVLYAEVMSKLLAWGAVNFAITVDVRGFSGTPIGTPIPNITRDMLLRSTAPSGGHDSATHSAINSGASSTNGSRGGGSSSSSSSPVLLNTCSSDALAELLRTLKRAFWPFSWECSPNSGNDNYEIGGSNSHGGFRAAAKAGLGEEMNAALRVMSRAAAYRLDRGIWTSPGAGDIMRCKGACERLVMLAGDEHPDERRDLAIILLHSGEPGPARAELRAYMATPHFKNAADPFDKALCYKLMDLLRSLGNGIQEPQQLVSIESALSARAPEVVQAVKRPLTW</sequence>
<evidence type="ECO:0008006" key="3">
    <source>
        <dbReference type="Google" id="ProtNLM"/>
    </source>
</evidence>
<name>A0A7S3QSS1_DUNTE</name>
<proteinExistence type="predicted"/>
<dbReference type="PANTHER" id="PTHR31350">
    <property type="entry name" value="SI:DKEY-261L7.2"/>
    <property type="match status" value="1"/>
</dbReference>
<evidence type="ECO:0000256" key="1">
    <source>
        <dbReference type="SAM" id="MobiDB-lite"/>
    </source>
</evidence>
<gene>
    <name evidence="2" type="ORF">DTER00134_LOCUS6756</name>
</gene>